<organism evidence="1 2">
    <name type="scientific">Clunio marinus</name>
    <dbReference type="NCBI Taxonomy" id="568069"/>
    <lineage>
        <taxon>Eukaryota</taxon>
        <taxon>Metazoa</taxon>
        <taxon>Ecdysozoa</taxon>
        <taxon>Arthropoda</taxon>
        <taxon>Hexapoda</taxon>
        <taxon>Insecta</taxon>
        <taxon>Pterygota</taxon>
        <taxon>Neoptera</taxon>
        <taxon>Endopterygota</taxon>
        <taxon>Diptera</taxon>
        <taxon>Nematocera</taxon>
        <taxon>Chironomoidea</taxon>
        <taxon>Chironomidae</taxon>
        <taxon>Clunio</taxon>
    </lineage>
</organism>
<dbReference type="AlphaFoldDB" id="A0A1J1IK99"/>
<reference evidence="1 2" key="1">
    <citation type="submission" date="2015-04" db="EMBL/GenBank/DDBJ databases">
        <authorList>
            <person name="Syromyatnikov M.Y."/>
            <person name="Popov V.N."/>
        </authorList>
    </citation>
    <scope>NUCLEOTIDE SEQUENCE [LARGE SCALE GENOMIC DNA]</scope>
</reference>
<keyword evidence="2" id="KW-1185">Reference proteome</keyword>
<name>A0A1J1IK99_9DIPT</name>
<dbReference type="Proteomes" id="UP000183832">
    <property type="component" value="Unassembled WGS sequence"/>
</dbReference>
<gene>
    <name evidence="1" type="ORF">CLUMA_CG013919</name>
</gene>
<proteinExistence type="predicted"/>
<accession>A0A1J1IK99</accession>
<sequence>MLTGSYLRYTCFGVSYVDEDLEGPVMSTLSLGKKAAERKTRKRASEEAKQEMFSCFYILSRTSELYSEEAFEVDGKKGQETAIA</sequence>
<protein>
    <submittedName>
        <fullName evidence="1">CLUMA_CG013919, isoform A</fullName>
    </submittedName>
</protein>
<evidence type="ECO:0000313" key="2">
    <source>
        <dbReference type="Proteomes" id="UP000183832"/>
    </source>
</evidence>
<dbReference type="EMBL" id="CVRI01000054">
    <property type="protein sequence ID" value="CRL00659.1"/>
    <property type="molecule type" value="Genomic_DNA"/>
</dbReference>
<evidence type="ECO:0000313" key="1">
    <source>
        <dbReference type="EMBL" id="CRL00659.1"/>
    </source>
</evidence>